<dbReference type="InterPro" id="IPR037185">
    <property type="entry name" value="EmrE-like"/>
</dbReference>
<keyword evidence="1" id="KW-0472">Membrane</keyword>
<keyword evidence="1" id="KW-0812">Transmembrane</keyword>
<reference evidence="3" key="1">
    <citation type="submission" date="2020-05" db="EMBL/GenBank/DDBJ databases">
        <authorList>
            <person name="Chiriac C."/>
            <person name="Salcher M."/>
            <person name="Ghai R."/>
            <person name="Kavagutti S V."/>
        </authorList>
    </citation>
    <scope>NUCLEOTIDE SEQUENCE</scope>
</reference>
<dbReference type="InterPro" id="IPR000620">
    <property type="entry name" value="EamA_dom"/>
</dbReference>
<feature type="transmembrane region" description="Helical" evidence="1">
    <location>
        <begin position="36"/>
        <end position="54"/>
    </location>
</feature>
<evidence type="ECO:0000313" key="3">
    <source>
        <dbReference type="EMBL" id="CAB5074867.1"/>
    </source>
</evidence>
<dbReference type="EMBL" id="CAFBRB010000059">
    <property type="protein sequence ID" value="CAB5074867.1"/>
    <property type="molecule type" value="Genomic_DNA"/>
</dbReference>
<dbReference type="SUPFAM" id="SSF103481">
    <property type="entry name" value="Multidrug resistance efflux transporter EmrE"/>
    <property type="match status" value="1"/>
</dbReference>
<feature type="domain" description="EamA" evidence="2">
    <location>
        <begin position="5"/>
        <end position="53"/>
    </location>
</feature>
<accession>A0A6J7VFQ5</accession>
<dbReference type="GO" id="GO:0016020">
    <property type="term" value="C:membrane"/>
    <property type="evidence" value="ECO:0007669"/>
    <property type="project" value="InterPro"/>
</dbReference>
<protein>
    <submittedName>
        <fullName evidence="3">Unannotated protein</fullName>
    </submittedName>
</protein>
<dbReference type="Pfam" id="PF00892">
    <property type="entry name" value="EamA"/>
    <property type="match status" value="1"/>
</dbReference>
<sequence>MASTRGLVSVVMVLGSLFPIMTAILAFKILHERLHYIQYIGIFFAVLGVGIISVS</sequence>
<evidence type="ECO:0000256" key="1">
    <source>
        <dbReference type="SAM" id="Phobius"/>
    </source>
</evidence>
<proteinExistence type="predicted"/>
<dbReference type="AlphaFoldDB" id="A0A6J7VFQ5"/>
<organism evidence="3">
    <name type="scientific">freshwater metagenome</name>
    <dbReference type="NCBI Taxonomy" id="449393"/>
    <lineage>
        <taxon>unclassified sequences</taxon>
        <taxon>metagenomes</taxon>
        <taxon>ecological metagenomes</taxon>
    </lineage>
</organism>
<evidence type="ECO:0000259" key="2">
    <source>
        <dbReference type="Pfam" id="PF00892"/>
    </source>
</evidence>
<keyword evidence="1" id="KW-1133">Transmembrane helix</keyword>
<name>A0A6J7VFQ5_9ZZZZ</name>
<gene>
    <name evidence="3" type="ORF">UFOPK4401_00667</name>
</gene>
<feature type="transmembrane region" description="Helical" evidence="1">
    <location>
        <begin position="7"/>
        <end position="30"/>
    </location>
</feature>